<dbReference type="EMBL" id="AAGIXS010000141">
    <property type="protein sequence ID" value="EBO5673748.1"/>
    <property type="molecule type" value="Genomic_DNA"/>
</dbReference>
<comment type="caution">
    <text evidence="2">The sequence shown here is derived from an EMBL/GenBank/DDBJ whole genome shotgun (WGS) entry which is preliminary data.</text>
</comment>
<evidence type="ECO:0000313" key="2">
    <source>
        <dbReference type="EMBL" id="EBO5673748.1"/>
    </source>
</evidence>
<protein>
    <submittedName>
        <fullName evidence="2">IS3 family transposase</fullName>
    </submittedName>
</protein>
<dbReference type="PANTHER" id="PTHR33795:SF1">
    <property type="entry name" value="INSERTION ELEMENT IS150 PROTEIN INSJ"/>
    <property type="match status" value="1"/>
</dbReference>
<feature type="non-terminal residue" evidence="2">
    <location>
        <position position="1"/>
    </location>
</feature>
<sequence length="80" mass="9091">VVRRWVNTYEKSGEDGLRKLKRGNPTVKPVASVEKPPATSLKPAETLSQEELLAEVRYLRAEVDYLKKLKALVQEGKKQK</sequence>
<dbReference type="InterPro" id="IPR052057">
    <property type="entry name" value="IS150/IS1296_orfA-like"/>
</dbReference>
<dbReference type="PANTHER" id="PTHR33795">
    <property type="entry name" value="INSERTION ELEMENT IS150 PROTEIN INSJ"/>
    <property type="match status" value="1"/>
</dbReference>
<evidence type="ECO:0000256" key="1">
    <source>
        <dbReference type="SAM" id="MobiDB-lite"/>
    </source>
</evidence>
<feature type="region of interest" description="Disordered" evidence="1">
    <location>
        <begin position="16"/>
        <end position="44"/>
    </location>
</feature>
<name>A0A5U0U7Q8_SALER</name>
<dbReference type="AlphaFoldDB" id="A0A5U0U7Q8"/>
<accession>A0A5U0U7Q8</accession>
<gene>
    <name evidence="2" type="ORF">DSO13_23195</name>
</gene>
<reference evidence="2" key="1">
    <citation type="submission" date="2018-07" db="EMBL/GenBank/DDBJ databases">
        <authorList>
            <consortium name="PulseNet: The National Subtyping Network for Foodborne Disease Surveillance"/>
            <person name="Tarr C.L."/>
            <person name="Trees E."/>
            <person name="Katz L.S."/>
            <person name="Carleton-Romer H.A."/>
            <person name="Stroika S."/>
            <person name="Kucerova Z."/>
            <person name="Roache K.F."/>
            <person name="Sabol A.L."/>
            <person name="Besser J."/>
            <person name="Gerner-Smidt P."/>
        </authorList>
    </citation>
    <scope>NUCLEOTIDE SEQUENCE</scope>
    <source>
        <strain evidence="2">PNUSAS044228</strain>
    </source>
</reference>
<dbReference type="SUPFAM" id="SSF46689">
    <property type="entry name" value="Homeodomain-like"/>
    <property type="match status" value="1"/>
</dbReference>
<proteinExistence type="predicted"/>
<dbReference type="InterPro" id="IPR009057">
    <property type="entry name" value="Homeodomain-like_sf"/>
</dbReference>
<organism evidence="2">
    <name type="scientific">Salmonella enterica</name>
    <name type="common">Salmonella choleraesuis</name>
    <dbReference type="NCBI Taxonomy" id="28901"/>
    <lineage>
        <taxon>Bacteria</taxon>
        <taxon>Pseudomonadati</taxon>
        <taxon>Pseudomonadota</taxon>
        <taxon>Gammaproteobacteria</taxon>
        <taxon>Enterobacterales</taxon>
        <taxon>Enterobacteriaceae</taxon>
        <taxon>Salmonella</taxon>
    </lineage>
</organism>